<dbReference type="AlphaFoldDB" id="A0A098LXW8"/>
<dbReference type="InterPro" id="IPR015141">
    <property type="entry name" value="PLipase_A2_prok/fun"/>
</dbReference>
<feature type="signal peptide" evidence="1">
    <location>
        <begin position="1"/>
        <end position="27"/>
    </location>
</feature>
<name>A0A098LXW8_CRACE</name>
<sequence length="146" mass="16372">MTPRRILTSSVPPTLMMTLIILTSARAVTSVTCDDHPAANGCSNPLPELQHEEKFFSACNRHDVCYGCGSLYNITRLMCDNFFMVDMVMACISTRRVPSISCLSMATKFFAAVRIFGYFFYINGLGERSYCVTEQDPPCLPETDRK</sequence>
<dbReference type="EMBL" id="GBQZ01000010">
    <property type="protein sequence ID" value="JAC94806.1"/>
    <property type="molecule type" value="Transcribed_RNA"/>
</dbReference>
<reference evidence="2" key="2">
    <citation type="submission" date="2014-09" db="EMBL/GenBank/DDBJ databases">
        <authorList>
            <person name="Gonzales D.T.T."/>
            <person name="Saloma C.P."/>
        </authorList>
    </citation>
    <scope>NUCLEOTIDE SEQUENCE</scope>
    <source>
        <tissue evidence="2">Venom duct</tissue>
    </source>
</reference>
<dbReference type="GO" id="GO:0050482">
    <property type="term" value="P:arachidonate secretion"/>
    <property type="evidence" value="ECO:0007669"/>
    <property type="project" value="InterPro"/>
</dbReference>
<dbReference type="GO" id="GO:0006644">
    <property type="term" value="P:phospholipid metabolic process"/>
    <property type="evidence" value="ECO:0007669"/>
    <property type="project" value="InterPro"/>
</dbReference>
<feature type="chain" id="PRO_5001944935" evidence="1">
    <location>
        <begin position="28"/>
        <end position="146"/>
    </location>
</feature>
<proteinExistence type="predicted"/>
<accession>A0A098LXW8</accession>
<reference evidence="2" key="1">
    <citation type="journal article" date="2014" name="Toxicon">
        <title>A bioinformatics survey for conotoxin-like sequences in three turrid snail venom duct transcriptomes.</title>
        <authorList>
            <person name="Gonzales D.T."/>
            <person name="Saloma C.P."/>
        </authorList>
    </citation>
    <scope>NUCLEOTIDE SEQUENCE</scope>
    <source>
        <tissue evidence="2">Venom duct</tissue>
    </source>
</reference>
<keyword evidence="1" id="KW-0732">Signal</keyword>
<dbReference type="Gene3D" id="1.20.90.10">
    <property type="entry name" value="Phospholipase A2 domain"/>
    <property type="match status" value="1"/>
</dbReference>
<evidence type="ECO:0000313" key="2">
    <source>
        <dbReference type="EMBL" id="JAC94806.1"/>
    </source>
</evidence>
<dbReference type="Pfam" id="PF09056">
    <property type="entry name" value="Phospholip_A2_3"/>
    <property type="match status" value="1"/>
</dbReference>
<evidence type="ECO:0000256" key="1">
    <source>
        <dbReference type="SAM" id="SignalP"/>
    </source>
</evidence>
<dbReference type="GO" id="GO:0004623">
    <property type="term" value="F:phospholipase A2 activity"/>
    <property type="evidence" value="ECO:0007669"/>
    <property type="project" value="InterPro"/>
</dbReference>
<organism evidence="2">
    <name type="scientific">Crassispira cerithina</name>
    <name type="common">Sea snail</name>
    <name type="synonym">Turridrupa cerithina</name>
    <dbReference type="NCBI Taxonomy" id="1077925"/>
    <lineage>
        <taxon>Eukaryota</taxon>
        <taxon>Metazoa</taxon>
        <taxon>Spiralia</taxon>
        <taxon>Lophotrochozoa</taxon>
        <taxon>Mollusca</taxon>
        <taxon>Gastropoda</taxon>
        <taxon>Caenogastropoda</taxon>
        <taxon>Neogastropoda</taxon>
        <taxon>Conoidea</taxon>
        <taxon>Turridae</taxon>
        <taxon>Crassispira</taxon>
    </lineage>
</organism>
<protein>
    <submittedName>
        <fullName evidence="2">Ccr_10 putative toxin</fullName>
    </submittedName>
</protein>
<dbReference type="InterPro" id="IPR036444">
    <property type="entry name" value="PLipase_A2_dom_sf"/>
</dbReference>
<dbReference type="SUPFAM" id="SSF48619">
    <property type="entry name" value="Phospholipase A2, PLA2"/>
    <property type="match status" value="1"/>
</dbReference>